<keyword evidence="9 13" id="KW-0472">Membrane</keyword>
<keyword evidence="6 13" id="KW-0812">Transmembrane</keyword>
<keyword evidence="5 13" id="KW-1003">Cell membrane</keyword>
<evidence type="ECO:0000256" key="12">
    <source>
        <dbReference type="ARBA" id="ARBA00033342"/>
    </source>
</evidence>
<name>A0A831XMM9_GEOME</name>
<comment type="similarity">
    <text evidence="2 13">Belongs to the OXA1/ALB3/YidC family. Type 1 subfamily.</text>
</comment>
<dbReference type="AlphaFoldDB" id="A0A831XMM9"/>
<keyword evidence="7 13" id="KW-0653">Protein transport</keyword>
<sequence length="532" mass="58501">MEKRALIAVVLSILFFYGYTALFPPPKKEAPAPAPQQGVTSAQSAAAPALAPVPAAPVPSPVSAAMGSAPLKEIAVETPDYTAVFSTQGGSLTRLVLKKYRETADRNGKPVTLVEERDSSAYTLSTRAAGIGLDPSALFVPSAEALTVGSGEKKELAFTWISPAGVTVRKVYTFQGDNYGIDMVYQVVNAGTARAGAAFQTVMTYPAVPRAKESRFETFGPATFAQDKLMEEKIKDLAGQGKSYSAPQWSGFADKYFLSAVAAQGGSIASAAVRSTPRGMLENTITAPETSLNPGESKAVAYRLYFGPKDLDILKAQGNGLERAIDLGWFAMLAKPLLHSLKFFYKYVHNYGIAIIIITVILKIIFYPLTHSSYKSMKEMQKLQPKMQELREKFKNDRDAMNKAIMELYQTHKVNPVGGCLPMLVQIPVFFALYKALMFSIELRHAPFMLWIQDLAGKDPYYVTPIIMGITMVIQQKMTPSQMDPMQQKMMMALPVVFTFMFLNFPSGLVLYWLVNNVLTIVQQYYINKSIA</sequence>
<dbReference type="PRINTS" id="PR01900">
    <property type="entry name" value="YIDCPROTEIN"/>
</dbReference>
<feature type="transmembrane region" description="Helical" evidence="13">
    <location>
        <begin position="351"/>
        <end position="370"/>
    </location>
</feature>
<evidence type="ECO:0000256" key="1">
    <source>
        <dbReference type="ARBA" id="ARBA00004429"/>
    </source>
</evidence>
<evidence type="ECO:0000256" key="4">
    <source>
        <dbReference type="ARBA" id="ARBA00022448"/>
    </source>
</evidence>
<feature type="domain" description="Membrane insertase YidC N-terminal" evidence="15">
    <location>
        <begin position="74"/>
        <end position="338"/>
    </location>
</feature>
<dbReference type="HAMAP" id="MF_01810">
    <property type="entry name" value="YidC_type1"/>
    <property type="match status" value="1"/>
</dbReference>
<dbReference type="EMBL" id="DSOV01000047">
    <property type="protein sequence ID" value="HEN42913.1"/>
    <property type="molecule type" value="Genomic_DNA"/>
</dbReference>
<comment type="caution">
    <text evidence="16">The sequence shown here is derived from an EMBL/GenBank/DDBJ whole genome shotgun (WGS) entry which is preliminary data.</text>
</comment>
<evidence type="ECO:0000259" key="14">
    <source>
        <dbReference type="Pfam" id="PF02096"/>
    </source>
</evidence>
<evidence type="ECO:0000256" key="3">
    <source>
        <dbReference type="ARBA" id="ARBA00015325"/>
    </source>
</evidence>
<evidence type="ECO:0000256" key="2">
    <source>
        <dbReference type="ARBA" id="ARBA00010527"/>
    </source>
</evidence>
<organism evidence="16">
    <name type="scientific">Geobacter metallireducens</name>
    <dbReference type="NCBI Taxonomy" id="28232"/>
    <lineage>
        <taxon>Bacteria</taxon>
        <taxon>Pseudomonadati</taxon>
        <taxon>Thermodesulfobacteriota</taxon>
        <taxon>Desulfuromonadia</taxon>
        <taxon>Geobacterales</taxon>
        <taxon>Geobacteraceae</taxon>
        <taxon>Geobacter</taxon>
    </lineage>
</organism>
<evidence type="ECO:0000256" key="9">
    <source>
        <dbReference type="ARBA" id="ARBA00023136"/>
    </source>
</evidence>
<gene>
    <name evidence="13 16" type="primary">yidC</name>
    <name evidence="16" type="ORF">ENQ87_11190</name>
</gene>
<comment type="subcellular location">
    <subcellularLocation>
        <location evidence="1">Cell inner membrane</location>
        <topology evidence="1">Multi-pass membrane protein</topology>
    </subcellularLocation>
    <subcellularLocation>
        <location evidence="13">Cell membrane</location>
        <topology evidence="13">Multi-pass membrane protein</topology>
    </subcellularLocation>
</comment>
<dbReference type="Gene3D" id="2.70.98.90">
    <property type="match status" value="1"/>
</dbReference>
<dbReference type="InterPro" id="IPR047196">
    <property type="entry name" value="YidC_ALB_C"/>
</dbReference>
<keyword evidence="4 13" id="KW-0813">Transport</keyword>
<dbReference type="GO" id="GO:0005886">
    <property type="term" value="C:plasma membrane"/>
    <property type="evidence" value="ECO:0007669"/>
    <property type="project" value="UniProtKB-SubCell"/>
</dbReference>
<comment type="function">
    <text evidence="13">Required for the insertion and/or proper folding and/or complex formation of integral membrane proteins into the membrane. Involved in integration of membrane proteins that insert both dependently and independently of the Sec translocase complex, as well as at least some lipoproteins. Aids folding of multispanning membrane proteins.</text>
</comment>
<dbReference type="InterPro" id="IPR038221">
    <property type="entry name" value="YidC_periplasmic_sf"/>
</dbReference>
<dbReference type="NCBIfam" id="NF002352">
    <property type="entry name" value="PRK01318.1-3"/>
    <property type="match status" value="1"/>
</dbReference>
<accession>A0A831XMM9</accession>
<feature type="transmembrane region" description="Helical" evidence="13">
    <location>
        <begin position="420"/>
        <end position="441"/>
    </location>
</feature>
<feature type="domain" description="Membrane insertase YidC/Oxa/ALB C-terminal" evidence="14">
    <location>
        <begin position="351"/>
        <end position="529"/>
    </location>
</feature>
<feature type="transmembrane region" description="Helical" evidence="13">
    <location>
        <begin position="491"/>
        <end position="515"/>
    </location>
</feature>
<evidence type="ECO:0000256" key="8">
    <source>
        <dbReference type="ARBA" id="ARBA00022989"/>
    </source>
</evidence>
<dbReference type="NCBIfam" id="TIGR03593">
    <property type="entry name" value="yidC_nterm"/>
    <property type="match status" value="1"/>
</dbReference>
<evidence type="ECO:0000256" key="6">
    <source>
        <dbReference type="ARBA" id="ARBA00022692"/>
    </source>
</evidence>
<evidence type="ECO:0000259" key="15">
    <source>
        <dbReference type="Pfam" id="PF14849"/>
    </source>
</evidence>
<dbReference type="InterPro" id="IPR019998">
    <property type="entry name" value="Membr_insert_YidC"/>
</dbReference>
<dbReference type="InterPro" id="IPR001708">
    <property type="entry name" value="YidC/ALB3/OXA1/COX18"/>
</dbReference>
<dbReference type="Pfam" id="PF14849">
    <property type="entry name" value="YidC_periplas"/>
    <property type="match status" value="1"/>
</dbReference>
<dbReference type="PANTHER" id="PTHR12428">
    <property type="entry name" value="OXA1"/>
    <property type="match status" value="1"/>
</dbReference>
<evidence type="ECO:0000256" key="5">
    <source>
        <dbReference type="ARBA" id="ARBA00022475"/>
    </source>
</evidence>
<evidence type="ECO:0000256" key="13">
    <source>
        <dbReference type="HAMAP-Rule" id="MF_01810"/>
    </source>
</evidence>
<proteinExistence type="inferred from homology"/>
<dbReference type="PANTHER" id="PTHR12428:SF65">
    <property type="entry name" value="CYTOCHROME C OXIDASE ASSEMBLY PROTEIN COX18, MITOCHONDRIAL"/>
    <property type="match status" value="1"/>
</dbReference>
<dbReference type="CDD" id="cd20070">
    <property type="entry name" value="5TM_YidC_Alb3"/>
    <property type="match status" value="1"/>
</dbReference>
<dbReference type="InterPro" id="IPR028055">
    <property type="entry name" value="YidC/Oxa/ALB_C"/>
</dbReference>
<dbReference type="GO" id="GO:0015031">
    <property type="term" value="P:protein transport"/>
    <property type="evidence" value="ECO:0007669"/>
    <property type="project" value="UniProtKB-KW"/>
</dbReference>
<comment type="subunit">
    <text evidence="13">Interacts with the Sec translocase complex via SecD. Specifically interacts with transmembrane segments of nascent integral membrane proteins during membrane integration.</text>
</comment>
<dbReference type="PRINTS" id="PR00701">
    <property type="entry name" value="60KDINNERMP"/>
</dbReference>
<evidence type="ECO:0000256" key="7">
    <source>
        <dbReference type="ARBA" id="ARBA00022927"/>
    </source>
</evidence>
<comment type="caution">
    <text evidence="13">Lacks conserved residue(s) required for the propagation of feature annotation.</text>
</comment>
<dbReference type="InterPro" id="IPR028053">
    <property type="entry name" value="Membr_insert_YidC_N"/>
</dbReference>
<dbReference type="NCBIfam" id="NF002353">
    <property type="entry name" value="PRK01318.1-4"/>
    <property type="match status" value="1"/>
</dbReference>
<protein>
    <recommendedName>
        <fullName evidence="3 13">Membrane protein insertase YidC</fullName>
    </recommendedName>
    <alternativeName>
        <fullName evidence="12 13">Foldase YidC</fullName>
    </alternativeName>
    <alternativeName>
        <fullName evidence="11 13">Membrane integrase YidC</fullName>
    </alternativeName>
    <alternativeName>
        <fullName evidence="13">Membrane protein YidC</fullName>
    </alternativeName>
</protein>
<dbReference type="NCBIfam" id="TIGR03592">
    <property type="entry name" value="yidC_oxa1_cterm"/>
    <property type="match status" value="1"/>
</dbReference>
<dbReference type="GO" id="GO:0032977">
    <property type="term" value="F:membrane insertase activity"/>
    <property type="evidence" value="ECO:0007669"/>
    <property type="project" value="InterPro"/>
</dbReference>
<evidence type="ECO:0000256" key="11">
    <source>
        <dbReference type="ARBA" id="ARBA00033245"/>
    </source>
</evidence>
<keyword evidence="10 13" id="KW-0143">Chaperone</keyword>
<dbReference type="GO" id="GO:0051205">
    <property type="term" value="P:protein insertion into membrane"/>
    <property type="evidence" value="ECO:0007669"/>
    <property type="project" value="TreeGrafter"/>
</dbReference>
<dbReference type="CDD" id="cd19961">
    <property type="entry name" value="EcYidC-like_peri"/>
    <property type="match status" value="1"/>
</dbReference>
<dbReference type="Pfam" id="PF02096">
    <property type="entry name" value="60KD_IMP"/>
    <property type="match status" value="1"/>
</dbReference>
<reference evidence="16" key="1">
    <citation type="journal article" date="2020" name="mSystems">
        <title>Genome- and Community-Level Interaction Insights into Carbon Utilization and Element Cycling Functions of Hydrothermarchaeota in Hydrothermal Sediment.</title>
        <authorList>
            <person name="Zhou Z."/>
            <person name="Liu Y."/>
            <person name="Xu W."/>
            <person name="Pan J."/>
            <person name="Luo Z.H."/>
            <person name="Li M."/>
        </authorList>
    </citation>
    <scope>NUCLEOTIDE SEQUENCE [LARGE SCALE GENOMIC DNA]</scope>
    <source>
        <strain evidence="16">SpSt-349</strain>
    </source>
</reference>
<keyword evidence="8 13" id="KW-1133">Transmembrane helix</keyword>
<evidence type="ECO:0000313" key="16">
    <source>
        <dbReference type="EMBL" id="HEN42913.1"/>
    </source>
</evidence>
<evidence type="ECO:0000256" key="10">
    <source>
        <dbReference type="ARBA" id="ARBA00023186"/>
    </source>
</evidence>